<dbReference type="EMBL" id="JAAMPC010000041">
    <property type="protein sequence ID" value="KAG2245037.1"/>
    <property type="molecule type" value="Genomic_DNA"/>
</dbReference>
<sequence length="79" mass="9315">EKQRMELDEQRSVNAGDKDLERKLVMLEKEEKKMQRKMETVPSVEVMGSLNVKFSMEQIYKCMEKLAANSKQTYELDVI</sequence>
<keyword evidence="2" id="KW-1185">Reference proteome</keyword>
<evidence type="ECO:0000313" key="2">
    <source>
        <dbReference type="Proteomes" id="UP000886595"/>
    </source>
</evidence>
<proteinExistence type="predicted"/>
<dbReference type="AlphaFoldDB" id="A0A8X7P6K5"/>
<evidence type="ECO:0000313" key="1">
    <source>
        <dbReference type="EMBL" id="KAG2245037.1"/>
    </source>
</evidence>
<gene>
    <name evidence="1" type="ORF">Bca52824_093138</name>
</gene>
<reference evidence="1 2" key="1">
    <citation type="submission" date="2020-02" db="EMBL/GenBank/DDBJ databases">
        <authorList>
            <person name="Ma Q."/>
            <person name="Huang Y."/>
            <person name="Song X."/>
            <person name="Pei D."/>
        </authorList>
    </citation>
    <scope>NUCLEOTIDE SEQUENCE [LARGE SCALE GENOMIC DNA]</scope>
    <source>
        <strain evidence="1">Sxm20200214</strain>
        <tissue evidence="1">Leaf</tissue>
    </source>
</reference>
<name>A0A8X7P6K5_BRACI</name>
<organism evidence="1 2">
    <name type="scientific">Brassica carinata</name>
    <name type="common">Ethiopian mustard</name>
    <name type="synonym">Abyssinian cabbage</name>
    <dbReference type="NCBI Taxonomy" id="52824"/>
    <lineage>
        <taxon>Eukaryota</taxon>
        <taxon>Viridiplantae</taxon>
        <taxon>Streptophyta</taxon>
        <taxon>Embryophyta</taxon>
        <taxon>Tracheophyta</taxon>
        <taxon>Spermatophyta</taxon>
        <taxon>Magnoliopsida</taxon>
        <taxon>eudicotyledons</taxon>
        <taxon>Gunneridae</taxon>
        <taxon>Pentapetalae</taxon>
        <taxon>rosids</taxon>
        <taxon>malvids</taxon>
        <taxon>Brassicales</taxon>
        <taxon>Brassicaceae</taxon>
        <taxon>Brassiceae</taxon>
        <taxon>Brassica</taxon>
    </lineage>
</organism>
<dbReference type="Proteomes" id="UP000886595">
    <property type="component" value="Unassembled WGS sequence"/>
</dbReference>
<comment type="caution">
    <text evidence="1">The sequence shown here is derived from an EMBL/GenBank/DDBJ whole genome shotgun (WGS) entry which is preliminary data.</text>
</comment>
<protein>
    <submittedName>
        <fullName evidence="1">Uncharacterized protein</fullName>
    </submittedName>
</protein>
<accession>A0A8X7P6K5</accession>
<feature type="non-terminal residue" evidence="1">
    <location>
        <position position="1"/>
    </location>
</feature>